<evidence type="ECO:0000313" key="3">
    <source>
        <dbReference type="EMBL" id="PYG89023.1"/>
    </source>
</evidence>
<dbReference type="SUPFAM" id="SSF56300">
    <property type="entry name" value="Metallo-dependent phosphatases"/>
    <property type="match status" value="1"/>
</dbReference>
<keyword evidence="4" id="KW-1185">Reference proteome</keyword>
<name>A0A318Y9E7_9FIRM</name>
<feature type="domain" description="Calcineurin-like phosphoesterase" evidence="2">
    <location>
        <begin position="2"/>
        <end position="189"/>
    </location>
</feature>
<dbReference type="PANTHER" id="PTHR30337:SF7">
    <property type="entry name" value="PHOSPHOESTERASE"/>
    <property type="match status" value="1"/>
</dbReference>
<dbReference type="AlphaFoldDB" id="A0A318Y9E7"/>
<accession>A0A318Y9E7</accession>
<keyword evidence="1" id="KW-0378">Hydrolase</keyword>
<evidence type="ECO:0000259" key="2">
    <source>
        <dbReference type="Pfam" id="PF00149"/>
    </source>
</evidence>
<dbReference type="RefSeq" id="WP_242981144.1">
    <property type="nucleotide sequence ID" value="NZ_QKMR01000004.1"/>
</dbReference>
<keyword evidence="3" id="KW-0540">Nuclease</keyword>
<evidence type="ECO:0000313" key="4">
    <source>
        <dbReference type="Proteomes" id="UP000248132"/>
    </source>
</evidence>
<sequence>MSDLHLDMPFTSLGDTDKANIRKKELFDCLKSIAERIMAQNIDLLIIGGDFFEDKWVKGATISAVKNLFSELYRTEIIICPGNHDPLNEKSYYKAFEWGSNVHILEDSRQVLYLEKYNTCIYNMGTGGNVKNDYPVILDKKLSDEKFNFLVFHGTVDMPFEENNYNSITSKEILSLGMDYVALGHMHCYFVVQNEKTIMINPGSPQPLGFDEEGRHGYIQGKIVASDENTKHAETEFISAASRYYHKLEVNISECISDKAVIDRILAEITAEDLYSVSLKGFISEEYCMDIKNIAEALYKSCFFIKFKNLTAIQFNYERYLEDPGIKGEFVRRIMDMQKSETTDEERETLFMALQYGLQALENGRVD</sequence>
<gene>
    <name evidence="3" type="ORF">LY28_00843</name>
</gene>
<dbReference type="CDD" id="cd00840">
    <property type="entry name" value="MPP_Mre11_N"/>
    <property type="match status" value="1"/>
</dbReference>
<proteinExistence type="predicted"/>
<reference evidence="3 4" key="1">
    <citation type="submission" date="2018-06" db="EMBL/GenBank/DDBJ databases">
        <title>Genomic Encyclopedia of Type Strains, Phase I: the one thousand microbial genomes (KMG-I) project.</title>
        <authorList>
            <person name="Kyrpides N."/>
        </authorList>
    </citation>
    <scope>NUCLEOTIDE SEQUENCE [LARGE SCALE GENOMIC DNA]</scope>
    <source>
        <strain evidence="3 4">DSM 19573</strain>
    </source>
</reference>
<dbReference type="InterPro" id="IPR041796">
    <property type="entry name" value="Mre11_N"/>
</dbReference>
<dbReference type="GO" id="GO:0004527">
    <property type="term" value="F:exonuclease activity"/>
    <property type="evidence" value="ECO:0007669"/>
    <property type="project" value="UniProtKB-KW"/>
</dbReference>
<dbReference type="PANTHER" id="PTHR30337">
    <property type="entry name" value="COMPONENT OF ATP-DEPENDENT DSDNA EXONUCLEASE"/>
    <property type="match status" value="1"/>
</dbReference>
<keyword evidence="3" id="KW-0269">Exonuclease</keyword>
<dbReference type="InterPro" id="IPR029052">
    <property type="entry name" value="Metallo-depent_PP-like"/>
</dbReference>
<comment type="caution">
    <text evidence="3">The sequence shown here is derived from an EMBL/GenBank/DDBJ whole genome shotgun (WGS) entry which is preliminary data.</text>
</comment>
<dbReference type="InterPro" id="IPR050535">
    <property type="entry name" value="DNA_Repair-Maintenance_Comp"/>
</dbReference>
<dbReference type="Pfam" id="PF00149">
    <property type="entry name" value="Metallophos"/>
    <property type="match status" value="1"/>
</dbReference>
<dbReference type="EMBL" id="QKMR01000004">
    <property type="protein sequence ID" value="PYG89023.1"/>
    <property type="molecule type" value="Genomic_DNA"/>
</dbReference>
<protein>
    <submittedName>
        <fullName evidence="3">DNA repair exonuclease SbcCD nuclease subunit</fullName>
    </submittedName>
</protein>
<dbReference type="InterPro" id="IPR004843">
    <property type="entry name" value="Calcineurin-like_PHP"/>
</dbReference>
<organism evidence="3 4">
    <name type="scientific">Ruminiclostridium sufflavum DSM 19573</name>
    <dbReference type="NCBI Taxonomy" id="1121337"/>
    <lineage>
        <taxon>Bacteria</taxon>
        <taxon>Bacillati</taxon>
        <taxon>Bacillota</taxon>
        <taxon>Clostridia</taxon>
        <taxon>Eubacteriales</taxon>
        <taxon>Oscillospiraceae</taxon>
        <taxon>Ruminiclostridium</taxon>
    </lineage>
</organism>
<evidence type="ECO:0000256" key="1">
    <source>
        <dbReference type="ARBA" id="ARBA00022801"/>
    </source>
</evidence>
<dbReference type="Gene3D" id="3.60.21.10">
    <property type="match status" value="1"/>
</dbReference>
<dbReference type="Proteomes" id="UP000248132">
    <property type="component" value="Unassembled WGS sequence"/>
</dbReference>